<accession>A0A2C9ZK48</accession>
<dbReference type="Proteomes" id="UP000194632">
    <property type="component" value="Unassembled WGS sequence"/>
</dbReference>
<name>A0A2C9ZK48_9ACTN</name>
<evidence type="ECO:0000313" key="1">
    <source>
        <dbReference type="EMBL" id="OUC77719.1"/>
    </source>
</evidence>
<keyword evidence="2" id="KW-1185">Reference proteome</keyword>
<dbReference type="EMBL" id="NGFO01000018">
    <property type="protein sequence ID" value="OUC77719.1"/>
    <property type="molecule type" value="Genomic_DNA"/>
</dbReference>
<sequence length="202" mass="21737">MTISSAPTYDLNSVDLDDVSHAATVHGWLTHPKAKYWDMLDSSVADVEKMIRDSAEATAGTPYGMRLGYHDGHPQFLFELYDPATSELADPASGYVPADGDIGMHLLVAHAEQSLPGFTGAVMLHIMRTAILEVGAARVVVEPDVRNKAVHRLNASVGFRVDGDYPVGNKTAHLSYCTRADFLEVTDNGRSVGPVEVTDLGA</sequence>
<dbReference type="InterPro" id="IPR016181">
    <property type="entry name" value="Acyl_CoA_acyltransferase"/>
</dbReference>
<proteinExistence type="predicted"/>
<dbReference type="STRING" id="417102.CA982_16020"/>
<dbReference type="SUPFAM" id="SSF55729">
    <property type="entry name" value="Acyl-CoA N-acyltransferases (Nat)"/>
    <property type="match status" value="1"/>
</dbReference>
<gene>
    <name evidence="1" type="ORF">CA982_16020</name>
</gene>
<reference evidence="1 2" key="1">
    <citation type="submission" date="2017-05" db="EMBL/GenBank/DDBJ databases">
        <title>Biotechnological potential of actinobacteria isolated from South African environments.</title>
        <authorList>
            <person name="Le Roes-Hill M."/>
            <person name="Prins A."/>
            <person name="Durrell K.A."/>
        </authorList>
    </citation>
    <scope>NUCLEOTIDE SEQUENCE [LARGE SCALE GENOMIC DNA]</scope>
    <source>
        <strain evidence="1">BS2</strain>
    </source>
</reference>
<protein>
    <submittedName>
        <fullName evidence="1">Acetyltransferase</fullName>
    </submittedName>
</protein>
<organism evidence="1 2">
    <name type="scientific">Gordonia lacunae</name>
    <dbReference type="NCBI Taxonomy" id="417102"/>
    <lineage>
        <taxon>Bacteria</taxon>
        <taxon>Bacillati</taxon>
        <taxon>Actinomycetota</taxon>
        <taxon>Actinomycetes</taxon>
        <taxon>Mycobacteriales</taxon>
        <taxon>Gordoniaceae</taxon>
        <taxon>Gordonia</taxon>
    </lineage>
</organism>
<keyword evidence="1" id="KW-0808">Transferase</keyword>
<dbReference type="PANTHER" id="PTHR31438:SF1">
    <property type="entry name" value="LYSINE N-ACYLTRANSFERASE C17G9.06C-RELATED"/>
    <property type="match status" value="1"/>
</dbReference>
<comment type="caution">
    <text evidence="1">The sequence shown here is derived from an EMBL/GenBank/DDBJ whole genome shotgun (WGS) entry which is preliminary data.</text>
</comment>
<dbReference type="PANTHER" id="PTHR31438">
    <property type="entry name" value="LYSINE N-ACYLTRANSFERASE C17G9.06C-RELATED"/>
    <property type="match status" value="1"/>
</dbReference>
<dbReference type="Pfam" id="PF13523">
    <property type="entry name" value="Acetyltransf_8"/>
    <property type="match status" value="1"/>
</dbReference>
<dbReference type="AlphaFoldDB" id="A0A2C9ZK48"/>
<dbReference type="OrthoDB" id="9087497at2"/>
<evidence type="ECO:0000313" key="2">
    <source>
        <dbReference type="Proteomes" id="UP000194632"/>
    </source>
</evidence>
<dbReference type="Gene3D" id="3.40.630.30">
    <property type="match status" value="1"/>
</dbReference>
<dbReference type="RefSeq" id="WP_086536270.1">
    <property type="nucleotide sequence ID" value="NZ_JBLKRZ010000002.1"/>
</dbReference>
<dbReference type="GO" id="GO:0016410">
    <property type="term" value="F:N-acyltransferase activity"/>
    <property type="evidence" value="ECO:0007669"/>
    <property type="project" value="TreeGrafter"/>
</dbReference>